<sequence>MGLLDKLFKKAYRDVTPAEAQAAMERGAVLVDVREPHEWQNGHAPKARHIPLGELSARAGDLPRNREVILVCRSGARSARGAAMLAGGRGDVANVKGGMNAWASAGLPVVAKGGRPGRVA</sequence>
<comment type="caution">
    <text evidence="2">The sequence shown here is derived from an EMBL/GenBank/DDBJ whole genome shotgun (WGS) entry which is preliminary data.</text>
</comment>
<dbReference type="SUPFAM" id="SSF52821">
    <property type="entry name" value="Rhodanese/Cell cycle control phosphatase"/>
    <property type="match status" value="1"/>
</dbReference>
<dbReference type="PANTHER" id="PTHR43031:SF1">
    <property type="entry name" value="PYRIDINE NUCLEOTIDE-DISULPHIDE OXIDOREDUCTASE"/>
    <property type="match status" value="1"/>
</dbReference>
<dbReference type="Gene3D" id="3.40.250.10">
    <property type="entry name" value="Rhodanese-like domain"/>
    <property type="match status" value="1"/>
</dbReference>
<name>A0ABS7RLD4_9ACTN</name>
<evidence type="ECO:0000313" key="3">
    <source>
        <dbReference type="Proteomes" id="UP000754710"/>
    </source>
</evidence>
<proteinExistence type="predicted"/>
<dbReference type="PROSITE" id="PS50206">
    <property type="entry name" value="RHODANESE_3"/>
    <property type="match status" value="1"/>
</dbReference>
<dbReference type="InterPro" id="IPR036873">
    <property type="entry name" value="Rhodanese-like_dom_sf"/>
</dbReference>
<evidence type="ECO:0000259" key="1">
    <source>
        <dbReference type="PROSITE" id="PS50206"/>
    </source>
</evidence>
<dbReference type="CDD" id="cd00158">
    <property type="entry name" value="RHOD"/>
    <property type="match status" value="1"/>
</dbReference>
<dbReference type="PANTHER" id="PTHR43031">
    <property type="entry name" value="FAD-DEPENDENT OXIDOREDUCTASE"/>
    <property type="match status" value="1"/>
</dbReference>
<dbReference type="SMART" id="SM00450">
    <property type="entry name" value="RHOD"/>
    <property type="match status" value="1"/>
</dbReference>
<gene>
    <name evidence="2" type="ORF">K1X13_10660</name>
</gene>
<dbReference type="InterPro" id="IPR050229">
    <property type="entry name" value="GlpE_sulfurtransferase"/>
</dbReference>
<feature type="domain" description="Rhodanese" evidence="1">
    <location>
        <begin position="24"/>
        <end position="111"/>
    </location>
</feature>
<reference evidence="2 3" key="1">
    <citation type="submission" date="2021-08" db="EMBL/GenBank/DDBJ databases">
        <title>Nocardioides bacterium WL0053 sp. nov., isolated from the sediment.</title>
        <authorList>
            <person name="Wang L."/>
            <person name="Zhang D."/>
            <person name="Zhang A."/>
        </authorList>
    </citation>
    <scope>NUCLEOTIDE SEQUENCE [LARGE SCALE GENOMIC DNA]</scope>
    <source>
        <strain evidence="2 3">WL0053</strain>
    </source>
</reference>
<dbReference type="EMBL" id="JAIEZQ010000002">
    <property type="protein sequence ID" value="MBY9075279.1"/>
    <property type="molecule type" value="Genomic_DNA"/>
</dbReference>
<protein>
    <submittedName>
        <fullName evidence="2">Rhodanese-like domain-containing protein</fullName>
    </submittedName>
</protein>
<organism evidence="2 3">
    <name type="scientific">Nocardioides jiangsuensis</name>
    <dbReference type="NCBI Taxonomy" id="2866161"/>
    <lineage>
        <taxon>Bacteria</taxon>
        <taxon>Bacillati</taxon>
        <taxon>Actinomycetota</taxon>
        <taxon>Actinomycetes</taxon>
        <taxon>Propionibacteriales</taxon>
        <taxon>Nocardioidaceae</taxon>
        <taxon>Nocardioides</taxon>
    </lineage>
</organism>
<accession>A0ABS7RLD4</accession>
<dbReference type="Pfam" id="PF00581">
    <property type="entry name" value="Rhodanese"/>
    <property type="match status" value="1"/>
</dbReference>
<dbReference type="InterPro" id="IPR001763">
    <property type="entry name" value="Rhodanese-like_dom"/>
</dbReference>
<dbReference type="RefSeq" id="WP_221025046.1">
    <property type="nucleotide sequence ID" value="NZ_JAIEZQ010000002.1"/>
</dbReference>
<evidence type="ECO:0000313" key="2">
    <source>
        <dbReference type="EMBL" id="MBY9075279.1"/>
    </source>
</evidence>
<keyword evidence="3" id="KW-1185">Reference proteome</keyword>
<dbReference type="Proteomes" id="UP000754710">
    <property type="component" value="Unassembled WGS sequence"/>
</dbReference>